<dbReference type="AlphaFoldDB" id="A0A6A5Y5L9"/>
<feature type="compositionally biased region" description="Polar residues" evidence="1">
    <location>
        <begin position="339"/>
        <end position="348"/>
    </location>
</feature>
<accession>A0A6A5Y5L9</accession>
<dbReference type="GeneID" id="54289998"/>
<keyword evidence="2" id="KW-1133">Transmembrane helix</keyword>
<protein>
    <submittedName>
        <fullName evidence="3">Uncharacterized protein</fullName>
    </submittedName>
</protein>
<feature type="compositionally biased region" description="Basic and acidic residues" evidence="1">
    <location>
        <begin position="349"/>
        <end position="358"/>
    </location>
</feature>
<dbReference type="RefSeq" id="XP_033388842.1">
    <property type="nucleotide sequence ID" value="XM_033532601.1"/>
</dbReference>
<reference evidence="3" key="1">
    <citation type="journal article" date="2020" name="Stud. Mycol.">
        <title>101 Dothideomycetes genomes: a test case for predicting lifestyles and emergence of pathogens.</title>
        <authorList>
            <person name="Haridas S."/>
            <person name="Albert R."/>
            <person name="Binder M."/>
            <person name="Bloem J."/>
            <person name="Labutti K."/>
            <person name="Salamov A."/>
            <person name="Andreopoulos B."/>
            <person name="Baker S."/>
            <person name="Barry K."/>
            <person name="Bills G."/>
            <person name="Bluhm B."/>
            <person name="Cannon C."/>
            <person name="Castanera R."/>
            <person name="Culley D."/>
            <person name="Daum C."/>
            <person name="Ezra D."/>
            <person name="Gonzalez J."/>
            <person name="Henrissat B."/>
            <person name="Kuo A."/>
            <person name="Liang C."/>
            <person name="Lipzen A."/>
            <person name="Lutzoni F."/>
            <person name="Magnuson J."/>
            <person name="Mondo S."/>
            <person name="Nolan M."/>
            <person name="Ohm R."/>
            <person name="Pangilinan J."/>
            <person name="Park H.-J."/>
            <person name="Ramirez L."/>
            <person name="Alfaro M."/>
            <person name="Sun H."/>
            <person name="Tritt A."/>
            <person name="Yoshinaga Y."/>
            <person name="Zwiers L.-H."/>
            <person name="Turgeon B."/>
            <person name="Goodwin S."/>
            <person name="Spatafora J."/>
            <person name="Crous P."/>
            <person name="Grigoriev I."/>
        </authorList>
    </citation>
    <scope>NUCLEOTIDE SEQUENCE</scope>
    <source>
        <strain evidence="3">CBS 175.79</strain>
    </source>
</reference>
<keyword evidence="2" id="KW-0812">Transmembrane</keyword>
<dbReference type="EMBL" id="ML978066">
    <property type="protein sequence ID" value="KAF2020503.1"/>
    <property type="molecule type" value="Genomic_DNA"/>
</dbReference>
<name>A0A6A5Y5L9_9PLEO</name>
<organism evidence="3 4">
    <name type="scientific">Aaosphaeria arxii CBS 175.79</name>
    <dbReference type="NCBI Taxonomy" id="1450172"/>
    <lineage>
        <taxon>Eukaryota</taxon>
        <taxon>Fungi</taxon>
        <taxon>Dikarya</taxon>
        <taxon>Ascomycota</taxon>
        <taxon>Pezizomycotina</taxon>
        <taxon>Dothideomycetes</taxon>
        <taxon>Pleosporomycetidae</taxon>
        <taxon>Pleosporales</taxon>
        <taxon>Pleosporales incertae sedis</taxon>
        <taxon>Aaosphaeria</taxon>
    </lineage>
</organism>
<proteinExistence type="predicted"/>
<dbReference type="OrthoDB" id="3795960at2759"/>
<evidence type="ECO:0000313" key="4">
    <source>
        <dbReference type="Proteomes" id="UP000799778"/>
    </source>
</evidence>
<gene>
    <name evidence="3" type="ORF">BU24DRAFT_469266</name>
</gene>
<evidence type="ECO:0000256" key="1">
    <source>
        <dbReference type="SAM" id="MobiDB-lite"/>
    </source>
</evidence>
<evidence type="ECO:0000313" key="3">
    <source>
        <dbReference type="EMBL" id="KAF2020503.1"/>
    </source>
</evidence>
<keyword evidence="2" id="KW-0472">Membrane</keyword>
<evidence type="ECO:0000256" key="2">
    <source>
        <dbReference type="SAM" id="Phobius"/>
    </source>
</evidence>
<sequence>MHGHSLFPLSHETEIVPKLAFVIDISRFHRPPIQPYTCFTVNLERSYSVLGTSPRSVTCGVTTDKSTDNASKKDRKYMTEEPTLRDNVSASIPVVQRFADQSVMNLGALTTRFVPKYGCTQSVYAWVSADSAKIPLEFSYFYILGPQNYTDCYPSDYVTRSDAYYSPGLCPSEWSLGCTSQSTSDGLIETQAICCPKYYRCVEGLPISKSWPCLSWEPNSRTMLYPKSFNNDYYITSIKYIYIHANGIGVRWREGDFMTTSTPSLGLAPTANGIPQTSTWSELTTSNTASVPTSPVSSSQKLSKNTYAGIGVGIGIATIGLSVIVFMLLRRRRRFRRTNTVNAGSTDQHTLEPRRGSNIEEAENINTAEVRAHELEGSPQKMIAHEK</sequence>
<feature type="region of interest" description="Disordered" evidence="1">
    <location>
        <begin position="339"/>
        <end position="387"/>
    </location>
</feature>
<keyword evidence="4" id="KW-1185">Reference proteome</keyword>
<dbReference type="Proteomes" id="UP000799778">
    <property type="component" value="Unassembled WGS sequence"/>
</dbReference>
<feature type="transmembrane region" description="Helical" evidence="2">
    <location>
        <begin position="307"/>
        <end position="329"/>
    </location>
</feature>